<dbReference type="KEGG" id="dlu:A6035_16455"/>
<dbReference type="SUPFAM" id="SSF54427">
    <property type="entry name" value="NTF2-like"/>
    <property type="match status" value="1"/>
</dbReference>
<dbReference type="InterPro" id="IPR032710">
    <property type="entry name" value="NTF2-like_dom_sf"/>
</dbReference>
<evidence type="ECO:0000313" key="3">
    <source>
        <dbReference type="Proteomes" id="UP000244928"/>
    </source>
</evidence>
<dbReference type="EMBL" id="CP015449">
    <property type="protein sequence ID" value="AWH93506.1"/>
    <property type="molecule type" value="Genomic_DNA"/>
</dbReference>
<dbReference type="Pfam" id="PF12680">
    <property type="entry name" value="SnoaL_2"/>
    <property type="match status" value="1"/>
</dbReference>
<feature type="domain" description="SnoaL-like" evidence="1">
    <location>
        <begin position="7"/>
        <end position="117"/>
    </location>
</feature>
<dbReference type="Gene3D" id="3.10.450.50">
    <property type="match status" value="1"/>
</dbReference>
<sequence length="123" mass="13630">MATRDVVTAYYEAYNSEDPHQLAAVLHEDVVLHSAAGTQHGLSAYLDTYRAMTSTFVDRMTPEEIEVDGDTATATIVNTLTARADVKDFMGMSLDEGQAMTLNLRGRYTVDGDRIREINLELL</sequence>
<evidence type="ECO:0000259" key="1">
    <source>
        <dbReference type="Pfam" id="PF12680"/>
    </source>
</evidence>
<dbReference type="OrthoDB" id="5737531at2"/>
<evidence type="ECO:0000313" key="2">
    <source>
        <dbReference type="EMBL" id="AWH93506.1"/>
    </source>
</evidence>
<protein>
    <submittedName>
        <fullName evidence="2">DUF4440 domain-containing protein</fullName>
    </submittedName>
</protein>
<dbReference type="InterPro" id="IPR037401">
    <property type="entry name" value="SnoaL-like"/>
</dbReference>
<name>A0A2S1RB33_9ACTN</name>
<gene>
    <name evidence="2" type="ORF">A6035_16455</name>
</gene>
<proteinExistence type="predicted"/>
<reference evidence="2 3" key="1">
    <citation type="submission" date="2016-04" db="EMBL/GenBank/DDBJ databases">
        <title>Complete genome sequence of Dietzia lutea YIM 80766T, a strain isolated from desert soil in Egypt.</title>
        <authorList>
            <person name="Zhao J."/>
            <person name="Hu B."/>
            <person name="Geng S."/>
            <person name="Nie Y."/>
            <person name="Tang Y."/>
        </authorList>
    </citation>
    <scope>NUCLEOTIDE SEQUENCE [LARGE SCALE GENOMIC DNA]</scope>
    <source>
        <strain evidence="2 3">YIM 80766</strain>
    </source>
</reference>
<keyword evidence="3" id="KW-1185">Reference proteome</keyword>
<dbReference type="AlphaFoldDB" id="A0A2S1RB33"/>
<organism evidence="2 3">
    <name type="scientific">Dietzia lutea</name>
    <dbReference type="NCBI Taxonomy" id="546160"/>
    <lineage>
        <taxon>Bacteria</taxon>
        <taxon>Bacillati</taxon>
        <taxon>Actinomycetota</taxon>
        <taxon>Actinomycetes</taxon>
        <taxon>Mycobacteriales</taxon>
        <taxon>Dietziaceae</taxon>
        <taxon>Dietzia</taxon>
    </lineage>
</organism>
<dbReference type="RefSeq" id="WP_108848858.1">
    <property type="nucleotide sequence ID" value="NZ_CP015449.1"/>
</dbReference>
<accession>A0A2S1RB33</accession>
<dbReference type="Proteomes" id="UP000244928">
    <property type="component" value="Chromosome"/>
</dbReference>